<dbReference type="GO" id="GO:0030001">
    <property type="term" value="P:metal ion transport"/>
    <property type="evidence" value="ECO:0007669"/>
    <property type="project" value="InterPro"/>
</dbReference>
<reference evidence="4" key="1">
    <citation type="submission" date="2016-10" db="EMBL/GenBank/DDBJ databases">
        <authorList>
            <person name="de Groot N.N."/>
        </authorList>
    </citation>
    <scope>NUCLEOTIDE SEQUENCE</scope>
</reference>
<keyword evidence="3" id="KW-0732">Signal</keyword>
<evidence type="ECO:0000256" key="3">
    <source>
        <dbReference type="ARBA" id="ARBA00022729"/>
    </source>
</evidence>
<dbReference type="PRINTS" id="PR00691">
    <property type="entry name" value="ADHESINB"/>
</dbReference>
<proteinExistence type="inferred from homology"/>
<dbReference type="SUPFAM" id="SSF53807">
    <property type="entry name" value="Helical backbone' metal receptor"/>
    <property type="match status" value="1"/>
</dbReference>
<name>A0A1W1CE05_9ZZZZ</name>
<dbReference type="PANTHER" id="PTHR42953:SF3">
    <property type="entry name" value="HIGH-AFFINITY ZINC UPTAKE SYSTEM PROTEIN ZNUA"/>
    <property type="match status" value="1"/>
</dbReference>
<gene>
    <name evidence="4" type="ORF">MNB_SV-3-1497</name>
</gene>
<dbReference type="InterPro" id="IPR006129">
    <property type="entry name" value="AdhesinB"/>
</dbReference>
<dbReference type="GO" id="GO:0007155">
    <property type="term" value="P:cell adhesion"/>
    <property type="evidence" value="ECO:0007669"/>
    <property type="project" value="InterPro"/>
</dbReference>
<dbReference type="AlphaFoldDB" id="A0A1W1CE05"/>
<keyword evidence="2" id="KW-0813">Transport</keyword>
<evidence type="ECO:0000256" key="1">
    <source>
        <dbReference type="ARBA" id="ARBA00011028"/>
    </source>
</evidence>
<dbReference type="GO" id="GO:0046872">
    <property type="term" value="F:metal ion binding"/>
    <property type="evidence" value="ECO:0007669"/>
    <property type="project" value="InterPro"/>
</dbReference>
<organism evidence="4">
    <name type="scientific">hydrothermal vent metagenome</name>
    <dbReference type="NCBI Taxonomy" id="652676"/>
    <lineage>
        <taxon>unclassified sequences</taxon>
        <taxon>metagenomes</taxon>
        <taxon>ecological metagenomes</taxon>
    </lineage>
</organism>
<dbReference type="InterPro" id="IPR050492">
    <property type="entry name" value="Bact_metal-bind_prot9"/>
</dbReference>
<accession>A0A1W1CE05</accession>
<dbReference type="Pfam" id="PF01297">
    <property type="entry name" value="ZnuA"/>
    <property type="match status" value="1"/>
</dbReference>
<evidence type="ECO:0000256" key="2">
    <source>
        <dbReference type="ARBA" id="ARBA00022448"/>
    </source>
</evidence>
<dbReference type="Gene3D" id="3.40.50.1980">
    <property type="entry name" value="Nitrogenase molybdenum iron protein domain"/>
    <property type="match status" value="2"/>
</dbReference>
<evidence type="ECO:0000313" key="4">
    <source>
        <dbReference type="EMBL" id="SFV64068.1"/>
    </source>
</evidence>
<comment type="similarity">
    <text evidence="1">Belongs to the bacterial solute-binding protein 9 family.</text>
</comment>
<sequence>MKKIITLLILSTSYIFSNINAIVSIAPEMNFVKAIGGDKVDVSLMVQAGNSPHTYEPKPSQMTAVAKADVYFAMGVEFEQVWLPKFKNLNAKMNVVDLSQGIEKMDMVHHEEHHAHTEHTHEGKDPHIWTSPANVKVIAQNIYKALSTIDPNNTKYYENNLNLFLSKIDNTDKQIKELLSTLKGSRKFMVFHPSWGYFAKAYHLEQIAVEVEGKSPKPRELVNLIKEAKEEQVNAIFTQPEFSDKSAKIIAHELHIPVVRISPMAPDWSENLINIAKTIAGKN</sequence>
<dbReference type="PANTHER" id="PTHR42953">
    <property type="entry name" value="HIGH-AFFINITY ZINC UPTAKE SYSTEM PROTEIN ZNUA-RELATED"/>
    <property type="match status" value="1"/>
</dbReference>
<dbReference type="EMBL" id="FPHI01000025">
    <property type="protein sequence ID" value="SFV64068.1"/>
    <property type="molecule type" value="Genomic_DNA"/>
</dbReference>
<dbReference type="InterPro" id="IPR006127">
    <property type="entry name" value="ZnuA-like"/>
</dbReference>
<protein>
    <submittedName>
        <fullName evidence="4">Zinc ABC transporter, periplasmic-binding protein ZnuA</fullName>
    </submittedName>
</protein>